<proteinExistence type="inferred from homology"/>
<evidence type="ECO:0000256" key="4">
    <source>
        <dbReference type="ARBA" id="ARBA00022723"/>
    </source>
</evidence>
<comment type="caution">
    <text evidence="11">The sequence shown here is derived from an EMBL/GenBank/DDBJ whole genome shotgun (WGS) entry which is preliminary data.</text>
</comment>
<dbReference type="OrthoDB" id="6500336at2759"/>
<dbReference type="Gene3D" id="1.10.1380.10">
    <property type="entry name" value="Neutral endopeptidase , domain2"/>
    <property type="match status" value="1"/>
</dbReference>
<evidence type="ECO:0000256" key="7">
    <source>
        <dbReference type="ARBA" id="ARBA00023049"/>
    </source>
</evidence>
<keyword evidence="3" id="KW-0645">Protease</keyword>
<evidence type="ECO:0000313" key="11">
    <source>
        <dbReference type="EMBL" id="KAH9366979.1"/>
    </source>
</evidence>
<dbReference type="Proteomes" id="UP000821853">
    <property type="component" value="Chromosome 2"/>
</dbReference>
<dbReference type="SUPFAM" id="SSF55486">
    <property type="entry name" value="Metalloproteases ('zincins'), catalytic domain"/>
    <property type="match status" value="1"/>
</dbReference>
<dbReference type="VEuPathDB" id="VectorBase:HLOH_051929"/>
<dbReference type="GO" id="GO:0004222">
    <property type="term" value="F:metalloendopeptidase activity"/>
    <property type="evidence" value="ECO:0007669"/>
    <property type="project" value="InterPro"/>
</dbReference>
<dbReference type="InterPro" id="IPR000718">
    <property type="entry name" value="Peptidase_M13"/>
</dbReference>
<dbReference type="InterPro" id="IPR008753">
    <property type="entry name" value="Peptidase_M13_N"/>
</dbReference>
<dbReference type="PROSITE" id="PS51885">
    <property type="entry name" value="NEPRILYSIN"/>
    <property type="match status" value="1"/>
</dbReference>
<dbReference type="Gene3D" id="3.40.390.10">
    <property type="entry name" value="Collagenase (Catalytic Domain)"/>
    <property type="match status" value="2"/>
</dbReference>
<feature type="transmembrane region" description="Helical" evidence="8">
    <location>
        <begin position="39"/>
        <end position="57"/>
    </location>
</feature>
<organism evidence="11 12">
    <name type="scientific">Haemaphysalis longicornis</name>
    <name type="common">Bush tick</name>
    <dbReference type="NCBI Taxonomy" id="44386"/>
    <lineage>
        <taxon>Eukaryota</taxon>
        <taxon>Metazoa</taxon>
        <taxon>Ecdysozoa</taxon>
        <taxon>Arthropoda</taxon>
        <taxon>Chelicerata</taxon>
        <taxon>Arachnida</taxon>
        <taxon>Acari</taxon>
        <taxon>Parasitiformes</taxon>
        <taxon>Ixodida</taxon>
        <taxon>Ixodoidea</taxon>
        <taxon>Ixodidae</taxon>
        <taxon>Haemaphysalinae</taxon>
        <taxon>Haemaphysalis</taxon>
    </lineage>
</organism>
<keyword evidence="8" id="KW-0472">Membrane</keyword>
<gene>
    <name evidence="11" type="ORF">HPB48_016502</name>
</gene>
<evidence type="ECO:0000256" key="5">
    <source>
        <dbReference type="ARBA" id="ARBA00022801"/>
    </source>
</evidence>
<reference evidence="11 12" key="1">
    <citation type="journal article" date="2020" name="Cell">
        <title>Large-Scale Comparative Analyses of Tick Genomes Elucidate Their Genetic Diversity and Vector Capacities.</title>
        <authorList>
            <consortium name="Tick Genome and Microbiome Consortium (TIGMIC)"/>
            <person name="Jia N."/>
            <person name="Wang J."/>
            <person name="Shi W."/>
            <person name="Du L."/>
            <person name="Sun Y."/>
            <person name="Zhan W."/>
            <person name="Jiang J.F."/>
            <person name="Wang Q."/>
            <person name="Zhang B."/>
            <person name="Ji P."/>
            <person name="Bell-Sakyi L."/>
            <person name="Cui X.M."/>
            <person name="Yuan T.T."/>
            <person name="Jiang B.G."/>
            <person name="Yang W.F."/>
            <person name="Lam T.T."/>
            <person name="Chang Q.C."/>
            <person name="Ding S.J."/>
            <person name="Wang X.J."/>
            <person name="Zhu J.G."/>
            <person name="Ruan X.D."/>
            <person name="Zhao L."/>
            <person name="Wei J.T."/>
            <person name="Ye R.Z."/>
            <person name="Que T.C."/>
            <person name="Du C.H."/>
            <person name="Zhou Y.H."/>
            <person name="Cheng J.X."/>
            <person name="Dai P.F."/>
            <person name="Guo W.B."/>
            <person name="Han X.H."/>
            <person name="Huang E.J."/>
            <person name="Li L.F."/>
            <person name="Wei W."/>
            <person name="Gao Y.C."/>
            <person name="Liu J.Z."/>
            <person name="Shao H.Z."/>
            <person name="Wang X."/>
            <person name="Wang C.C."/>
            <person name="Yang T.C."/>
            <person name="Huo Q.B."/>
            <person name="Li W."/>
            <person name="Chen H.Y."/>
            <person name="Chen S.E."/>
            <person name="Zhou L.G."/>
            <person name="Ni X.B."/>
            <person name="Tian J.H."/>
            <person name="Sheng Y."/>
            <person name="Liu T."/>
            <person name="Pan Y.S."/>
            <person name="Xia L.Y."/>
            <person name="Li J."/>
            <person name="Zhao F."/>
            <person name="Cao W.C."/>
        </authorList>
    </citation>
    <scope>NUCLEOTIDE SEQUENCE [LARGE SCALE GENOMIC DNA]</scope>
    <source>
        <strain evidence="11">HaeL-2018</strain>
    </source>
</reference>
<dbReference type="GO" id="GO:0046872">
    <property type="term" value="F:metal ion binding"/>
    <property type="evidence" value="ECO:0007669"/>
    <property type="project" value="UniProtKB-KW"/>
</dbReference>
<evidence type="ECO:0000256" key="3">
    <source>
        <dbReference type="ARBA" id="ARBA00022670"/>
    </source>
</evidence>
<dbReference type="EMBL" id="JABSTR010000004">
    <property type="protein sequence ID" value="KAH9366979.1"/>
    <property type="molecule type" value="Genomic_DNA"/>
</dbReference>
<dbReference type="InterPro" id="IPR042089">
    <property type="entry name" value="Peptidase_M13_dom_2"/>
</dbReference>
<keyword evidence="6" id="KW-0862">Zinc</keyword>
<accession>A0A9J6FW23</accession>
<dbReference type="AlphaFoldDB" id="A0A9J6FW23"/>
<dbReference type="Pfam" id="PF05649">
    <property type="entry name" value="Peptidase_M13_N"/>
    <property type="match status" value="1"/>
</dbReference>
<feature type="domain" description="Peptidase M13 C-terminal" evidence="9">
    <location>
        <begin position="611"/>
        <end position="673"/>
    </location>
</feature>
<keyword evidence="4" id="KW-0479">Metal-binding</keyword>
<dbReference type="PANTHER" id="PTHR11733:SF241">
    <property type="entry name" value="GH26575P-RELATED"/>
    <property type="match status" value="1"/>
</dbReference>
<evidence type="ECO:0000259" key="10">
    <source>
        <dbReference type="Pfam" id="PF05649"/>
    </source>
</evidence>
<evidence type="ECO:0000256" key="6">
    <source>
        <dbReference type="ARBA" id="ARBA00022833"/>
    </source>
</evidence>
<comment type="similarity">
    <text evidence="2">Belongs to the peptidase M13 family.</text>
</comment>
<keyword evidence="7" id="KW-0482">Metalloprotease</keyword>
<evidence type="ECO:0000256" key="8">
    <source>
        <dbReference type="SAM" id="Phobius"/>
    </source>
</evidence>
<keyword evidence="5" id="KW-0378">Hydrolase</keyword>
<dbReference type="Pfam" id="PF01431">
    <property type="entry name" value="Peptidase_M13"/>
    <property type="match status" value="1"/>
</dbReference>
<evidence type="ECO:0000313" key="12">
    <source>
        <dbReference type="Proteomes" id="UP000821853"/>
    </source>
</evidence>
<dbReference type="GO" id="GO:0016485">
    <property type="term" value="P:protein processing"/>
    <property type="evidence" value="ECO:0007669"/>
    <property type="project" value="TreeGrafter"/>
</dbReference>
<feature type="domain" description="Peptidase M13 N-terminal" evidence="10">
    <location>
        <begin position="93"/>
        <end position="436"/>
    </location>
</feature>
<evidence type="ECO:0000259" key="9">
    <source>
        <dbReference type="Pfam" id="PF01431"/>
    </source>
</evidence>
<keyword evidence="12" id="KW-1185">Reference proteome</keyword>
<sequence length="676" mass="77035">MLSHFASVNKETPELVKININRAQIQGLLIQQRIRPRHLLLPIAGALVLAAVLYWLVAEAQSELPTGPNSCTTLGCREYAKRLHATVNRSANPCQSFTRFVCSGWNQNNPWSVREDYFRLALGRLNRTLHKVKWQSRGQNEEQRVSAVYQSCDDVLQGKTDQFPAVKTALAEAGIVWPQLSRSADVLYTTMYCSFKLGWDVLLDFEVEASAGGKPVLLMQFGKWIRTLLVRHHWPRTNATKEAYFQFLHKAFEEGSSVAYTESVTYQYTSNNDEYVMTRLRDIVFDTSPVQSVEDVTTNVTHINLTESRWLETLEKLNVSARSPFPLTNQLGYVQEVFRLWEAFGEDSFHELVSWWTVQIAALYANRDMILNFYYPDLDRVDVFHAAFCVGRAAYFSSHAVFARYSREIVKGGVENAARKLVLTVRRAFLRRLLRWNSTDVDVTLITNWTSLSVAFRSFDYLNGTEIVDSVPIPDMTRSFVDNWKHSVLIKRTLDSELFVRAIDNLEAQVYVDTEHDSQLLPYAFSYPLFDLDLPTAVNYGGLGADVGNSLALFLLHGLAFANSSLPISLLVCMIRTLFRNDIWRGYTYQVVMFGALIDAYTESDFGVYLPLPGFEGYNGLQTLFLSQCYTWCAGSHHEAAEFRCDIYLQHVPEFAEAFNCSKGDPMYPAHQCSPL</sequence>
<keyword evidence="8" id="KW-0812">Transmembrane</keyword>
<keyword evidence="8" id="KW-1133">Transmembrane helix</keyword>
<dbReference type="PANTHER" id="PTHR11733">
    <property type="entry name" value="ZINC METALLOPROTEASE FAMILY M13 NEPRILYSIN-RELATED"/>
    <property type="match status" value="1"/>
</dbReference>
<dbReference type="GO" id="GO:0005886">
    <property type="term" value="C:plasma membrane"/>
    <property type="evidence" value="ECO:0007669"/>
    <property type="project" value="TreeGrafter"/>
</dbReference>
<evidence type="ECO:0000256" key="1">
    <source>
        <dbReference type="ARBA" id="ARBA00001947"/>
    </source>
</evidence>
<evidence type="ECO:0000256" key="2">
    <source>
        <dbReference type="ARBA" id="ARBA00007357"/>
    </source>
</evidence>
<protein>
    <submittedName>
        <fullName evidence="11">Uncharacterized protein</fullName>
    </submittedName>
</protein>
<name>A0A9J6FW23_HAELO</name>
<comment type="cofactor">
    <cofactor evidence="1">
        <name>Zn(2+)</name>
        <dbReference type="ChEBI" id="CHEBI:29105"/>
    </cofactor>
</comment>
<dbReference type="InterPro" id="IPR024079">
    <property type="entry name" value="MetalloPept_cat_dom_sf"/>
</dbReference>
<dbReference type="InterPro" id="IPR018497">
    <property type="entry name" value="Peptidase_M13_C"/>
</dbReference>